<proteinExistence type="predicted"/>
<dbReference type="EMBL" id="FOLM01000021">
    <property type="protein sequence ID" value="SFD62934.1"/>
    <property type="molecule type" value="Genomic_DNA"/>
</dbReference>
<sequence length="134" mass="14596">MARKWFGSVARAEDLLTACVRECGRYVAGQAVDQRLAAAIGALVVEYTALQPDTDAAYRALLGVGRAALETDEVRLARRMADSAVALRPGDKEAWLLRARSLELAGRAEAELAWQRYRLLADADEQDLPPARAA</sequence>
<keyword evidence="2" id="KW-1185">Reference proteome</keyword>
<dbReference type="RefSeq" id="WP_139238452.1">
    <property type="nucleotide sequence ID" value="NZ_FOLM01000021.1"/>
</dbReference>
<dbReference type="AlphaFoldDB" id="A0A1I1TWQ4"/>
<name>A0A1I1TWQ4_9ACTN</name>
<organism evidence="1 2">
    <name type="scientific">Streptomyces aidingensis</name>
    <dbReference type="NCBI Taxonomy" id="910347"/>
    <lineage>
        <taxon>Bacteria</taxon>
        <taxon>Bacillati</taxon>
        <taxon>Actinomycetota</taxon>
        <taxon>Actinomycetes</taxon>
        <taxon>Kitasatosporales</taxon>
        <taxon>Streptomycetaceae</taxon>
        <taxon>Streptomyces</taxon>
    </lineage>
</organism>
<protein>
    <recommendedName>
        <fullName evidence="3">Tetratricopeptide repeat-containing protein</fullName>
    </recommendedName>
</protein>
<dbReference type="Proteomes" id="UP000199207">
    <property type="component" value="Unassembled WGS sequence"/>
</dbReference>
<evidence type="ECO:0000313" key="2">
    <source>
        <dbReference type="Proteomes" id="UP000199207"/>
    </source>
</evidence>
<dbReference type="SUPFAM" id="SSF48452">
    <property type="entry name" value="TPR-like"/>
    <property type="match status" value="1"/>
</dbReference>
<reference evidence="1 2" key="1">
    <citation type="submission" date="2016-10" db="EMBL/GenBank/DDBJ databases">
        <authorList>
            <person name="de Groot N.N."/>
        </authorList>
    </citation>
    <scope>NUCLEOTIDE SEQUENCE [LARGE SCALE GENOMIC DNA]</scope>
    <source>
        <strain evidence="1 2">CGMCC 4.5739</strain>
    </source>
</reference>
<evidence type="ECO:0008006" key="3">
    <source>
        <dbReference type="Google" id="ProtNLM"/>
    </source>
</evidence>
<dbReference type="Gene3D" id="1.25.40.10">
    <property type="entry name" value="Tetratricopeptide repeat domain"/>
    <property type="match status" value="1"/>
</dbReference>
<gene>
    <name evidence="1" type="ORF">SAMN05421773_12172</name>
</gene>
<accession>A0A1I1TWQ4</accession>
<evidence type="ECO:0000313" key="1">
    <source>
        <dbReference type="EMBL" id="SFD62934.1"/>
    </source>
</evidence>
<dbReference type="OrthoDB" id="4814794at2"/>
<dbReference type="InterPro" id="IPR011990">
    <property type="entry name" value="TPR-like_helical_dom_sf"/>
</dbReference>